<feature type="transmembrane region" description="Helical" evidence="2">
    <location>
        <begin position="106"/>
        <end position="128"/>
    </location>
</feature>
<sequence>MADRNDSDESAKGARDEKSSTPESSSDSTEHIDLSAVQADDALLDALGGTDPAVGAEQSTDQELNAILVEWRREIDSEPFGELVDIDTAVATIAAARPQVRRKNRYLVPLATAAAVLAITFTGVSVAAREARPGDTLWGLSQVLFTEHANSVEAASKVQDELAAAQAALFDGRMELADAALKRAGASLSSVSDDDGHAHLLATHDRLREQLAPETSPEDESQGESTTESEPDGEPPVVADDSTTEQPSPPEETDDSVTSPPEETSPSPTEEPSSPSSPPPSSEPPPSSDPTDSAPETSTGSRTESISPPPSGGE</sequence>
<accession>A0AAC9HUC2</accession>
<keyword evidence="2" id="KW-1133">Transmembrane helix</keyword>
<feature type="region of interest" description="Disordered" evidence="1">
    <location>
        <begin position="209"/>
        <end position="314"/>
    </location>
</feature>
<dbReference type="Proteomes" id="UP000095210">
    <property type="component" value="Chromosome"/>
</dbReference>
<feature type="compositionally biased region" description="Pro residues" evidence="1">
    <location>
        <begin position="275"/>
        <end position="288"/>
    </location>
</feature>
<dbReference type="AlphaFoldDB" id="A0AAC9HUC2"/>
<feature type="compositionally biased region" description="Acidic residues" evidence="1">
    <location>
        <begin position="216"/>
        <end position="233"/>
    </location>
</feature>
<gene>
    <name evidence="4" type="ORF">TL08_24780</name>
</gene>
<dbReference type="KEGG" id="ahm:TL08_24780"/>
<organism evidence="4 5">
    <name type="scientific">Actinoalloteichus hymeniacidonis</name>
    <dbReference type="NCBI Taxonomy" id="340345"/>
    <lineage>
        <taxon>Bacteria</taxon>
        <taxon>Bacillati</taxon>
        <taxon>Actinomycetota</taxon>
        <taxon>Actinomycetes</taxon>
        <taxon>Pseudonocardiales</taxon>
        <taxon>Pseudonocardiaceae</taxon>
        <taxon>Actinoalloteichus</taxon>
    </lineage>
</organism>
<keyword evidence="5" id="KW-1185">Reference proteome</keyword>
<evidence type="ECO:0000259" key="3">
    <source>
        <dbReference type="Pfam" id="PF16751"/>
    </source>
</evidence>
<dbReference type="InterPro" id="IPR031928">
    <property type="entry name" value="RsdA_SigD-bd"/>
</dbReference>
<proteinExistence type="predicted"/>
<keyword evidence="2" id="KW-0472">Membrane</keyword>
<dbReference type="Pfam" id="PF16751">
    <property type="entry name" value="RsdA_SigD_bd"/>
    <property type="match status" value="1"/>
</dbReference>
<name>A0AAC9HUC2_9PSEU</name>
<reference evidence="5" key="1">
    <citation type="submission" date="2016-03" db="EMBL/GenBank/DDBJ databases">
        <title>Complete genome sequence of the type strain Actinoalloteichus hymeniacidonis DSM 45092.</title>
        <authorList>
            <person name="Schaffert L."/>
            <person name="Albersmeier A."/>
            <person name="Winkler A."/>
            <person name="Kalinowski J."/>
            <person name="Zotchev S."/>
            <person name="Ruckert C."/>
        </authorList>
    </citation>
    <scope>NUCLEOTIDE SEQUENCE [LARGE SCALE GENOMIC DNA]</scope>
    <source>
        <strain evidence="5">HPA177(T) (DSM 45092(T))</strain>
    </source>
</reference>
<protein>
    <recommendedName>
        <fullName evidence="3">Anti-sigma-D factor RsdA sigma factor binding region domain-containing protein</fullName>
    </recommendedName>
</protein>
<feature type="region of interest" description="Disordered" evidence="1">
    <location>
        <begin position="1"/>
        <end position="34"/>
    </location>
</feature>
<evidence type="ECO:0000313" key="5">
    <source>
        <dbReference type="Proteomes" id="UP000095210"/>
    </source>
</evidence>
<feature type="compositionally biased region" description="Low complexity" evidence="1">
    <location>
        <begin position="256"/>
        <end position="274"/>
    </location>
</feature>
<keyword evidence="2" id="KW-0812">Transmembrane</keyword>
<dbReference type="EMBL" id="CP014859">
    <property type="protein sequence ID" value="AOS65734.1"/>
    <property type="molecule type" value="Genomic_DNA"/>
</dbReference>
<feature type="domain" description="Anti-sigma-D factor RsdA sigma factor binding region" evidence="3">
    <location>
        <begin position="33"/>
        <end position="79"/>
    </location>
</feature>
<evidence type="ECO:0000256" key="1">
    <source>
        <dbReference type="SAM" id="MobiDB-lite"/>
    </source>
</evidence>
<evidence type="ECO:0000313" key="4">
    <source>
        <dbReference type="EMBL" id="AOS65734.1"/>
    </source>
</evidence>
<dbReference type="Gene3D" id="6.10.250.1300">
    <property type="match status" value="1"/>
</dbReference>
<evidence type="ECO:0000256" key="2">
    <source>
        <dbReference type="SAM" id="Phobius"/>
    </source>
</evidence>
<dbReference type="RefSeq" id="WP_069852467.1">
    <property type="nucleotide sequence ID" value="NZ_CP014859.1"/>
</dbReference>
<feature type="compositionally biased region" description="Basic and acidic residues" evidence="1">
    <location>
        <begin position="1"/>
        <end position="20"/>
    </location>
</feature>
<feature type="compositionally biased region" description="Low complexity" evidence="1">
    <location>
        <begin position="289"/>
        <end position="299"/>
    </location>
</feature>